<feature type="compositionally biased region" description="Basic and acidic residues" evidence="2">
    <location>
        <begin position="44"/>
        <end position="53"/>
    </location>
</feature>
<dbReference type="AlphaFoldDB" id="A0A166XCL0"/>
<dbReference type="SUPFAM" id="SSF46950">
    <property type="entry name" value="Double-stranded DNA-binding domain"/>
    <property type="match status" value="1"/>
</dbReference>
<dbReference type="STRING" id="708197.A0A166XCL0"/>
<feature type="compositionally biased region" description="Low complexity" evidence="2">
    <location>
        <begin position="69"/>
        <end position="78"/>
    </location>
</feature>
<dbReference type="GO" id="GO:0005634">
    <property type="term" value="C:nucleus"/>
    <property type="evidence" value="ECO:0007669"/>
    <property type="project" value="TreeGrafter"/>
</dbReference>
<evidence type="ECO:0000313" key="3">
    <source>
        <dbReference type="EMBL" id="KZL76470.1"/>
    </source>
</evidence>
<name>A0A166XCL0_9PEZI</name>
<proteinExistence type="inferred from homology"/>
<reference evidence="3 4" key="1">
    <citation type="submission" date="2015-06" db="EMBL/GenBank/DDBJ databases">
        <title>Survival trade-offs in plant roots during colonization by closely related pathogenic and mutualistic fungi.</title>
        <authorList>
            <person name="Hacquard S."/>
            <person name="Kracher B."/>
            <person name="Hiruma K."/>
            <person name="Weinman A."/>
            <person name="Muench P."/>
            <person name="Garrido Oter R."/>
            <person name="Ver Loren van Themaat E."/>
            <person name="Dallerey J.-F."/>
            <person name="Damm U."/>
            <person name="Henrissat B."/>
            <person name="Lespinet O."/>
            <person name="Thon M."/>
            <person name="Kemen E."/>
            <person name="McHardy A.C."/>
            <person name="Schulze-Lefert P."/>
            <person name="O'Connell R.J."/>
        </authorList>
    </citation>
    <scope>NUCLEOTIDE SEQUENCE [LARGE SCALE GENOMIC DNA]</scope>
    <source>
        <strain evidence="3 4">0861</strain>
    </source>
</reference>
<feature type="compositionally biased region" description="Gly residues" evidence="2">
    <location>
        <begin position="58"/>
        <end position="68"/>
    </location>
</feature>
<dbReference type="InterPro" id="IPR036883">
    <property type="entry name" value="PDCD5-like_sf"/>
</dbReference>
<accession>A0A166XCL0</accession>
<organism evidence="3 4">
    <name type="scientific">Colletotrichum tofieldiae</name>
    <dbReference type="NCBI Taxonomy" id="708197"/>
    <lineage>
        <taxon>Eukaryota</taxon>
        <taxon>Fungi</taxon>
        <taxon>Dikarya</taxon>
        <taxon>Ascomycota</taxon>
        <taxon>Pezizomycotina</taxon>
        <taxon>Sordariomycetes</taxon>
        <taxon>Hypocreomycetidae</taxon>
        <taxon>Glomerellales</taxon>
        <taxon>Glomerellaceae</taxon>
        <taxon>Colletotrichum</taxon>
        <taxon>Colletotrichum spaethianum species complex</taxon>
    </lineage>
</organism>
<evidence type="ECO:0000313" key="4">
    <source>
        <dbReference type="Proteomes" id="UP000076552"/>
    </source>
</evidence>
<sequence length="172" mass="19379">RSKPRQKLGRQAELGGPAFSFRPNTNTAQARTQIPTNMDDSELEQIRKARLEQLKAQGGAGGSSGGGSNQKQQQQEQKQQQEQEARQQILNQILHPEAADRLGRIRLVKEQRAQDVENRLIMLAQSGQLRSKVTETQLKELLSAVADNKEEEKIVVSRRKGWDDDDDDLLDL</sequence>
<comment type="similarity">
    <text evidence="1">Belongs to the PDCD5 family.</text>
</comment>
<feature type="non-terminal residue" evidence="3">
    <location>
        <position position="1"/>
    </location>
</feature>
<protein>
    <submittedName>
        <fullName evidence="3">DsDNA-binding protein pdcd5</fullName>
    </submittedName>
</protein>
<keyword evidence="4" id="KW-1185">Reference proteome</keyword>
<comment type="caution">
    <text evidence="3">The sequence shown here is derived from an EMBL/GenBank/DDBJ whole genome shotgun (WGS) entry which is preliminary data.</text>
</comment>
<feature type="region of interest" description="Disordered" evidence="2">
    <location>
        <begin position="1"/>
        <end position="91"/>
    </location>
</feature>
<feature type="compositionally biased region" description="Polar residues" evidence="2">
    <location>
        <begin position="22"/>
        <end position="38"/>
    </location>
</feature>
<dbReference type="PANTHER" id="PTHR10840:SF0">
    <property type="entry name" value="PROGRAMMED CELL DEATH PROTEIN 5"/>
    <property type="match status" value="1"/>
</dbReference>
<dbReference type="Proteomes" id="UP000076552">
    <property type="component" value="Unassembled WGS sequence"/>
</dbReference>
<dbReference type="InterPro" id="IPR002836">
    <property type="entry name" value="PDCD5-like"/>
</dbReference>
<keyword evidence="3" id="KW-0238">DNA-binding</keyword>
<dbReference type="Pfam" id="PF01984">
    <property type="entry name" value="dsDNA_bind"/>
    <property type="match status" value="1"/>
</dbReference>
<gene>
    <name evidence="3" type="ORF">CT0861_10739</name>
</gene>
<dbReference type="EMBL" id="LFIV01000014">
    <property type="protein sequence ID" value="KZL76470.1"/>
    <property type="molecule type" value="Genomic_DNA"/>
</dbReference>
<evidence type="ECO:0000256" key="2">
    <source>
        <dbReference type="SAM" id="MobiDB-lite"/>
    </source>
</evidence>
<dbReference type="GO" id="GO:0003677">
    <property type="term" value="F:DNA binding"/>
    <property type="evidence" value="ECO:0007669"/>
    <property type="project" value="UniProtKB-KW"/>
</dbReference>
<dbReference type="PANTHER" id="PTHR10840">
    <property type="entry name" value="PROGRAMMED CELL DEATH PROTEIN 5"/>
    <property type="match status" value="1"/>
</dbReference>
<evidence type="ECO:0000256" key="1">
    <source>
        <dbReference type="ARBA" id="ARBA00010490"/>
    </source>
</evidence>
<dbReference type="Gene3D" id="1.10.8.140">
    <property type="entry name" value="PDCD5-like"/>
    <property type="match status" value="1"/>
</dbReference>
<dbReference type="GO" id="GO:0005829">
    <property type="term" value="C:cytosol"/>
    <property type="evidence" value="ECO:0007669"/>
    <property type="project" value="TreeGrafter"/>
</dbReference>